<organism evidence="2 3">
    <name type="scientific">Candidatus Falkowbacteria bacterium RIFOXYA2_FULL_47_19</name>
    <dbReference type="NCBI Taxonomy" id="1797994"/>
    <lineage>
        <taxon>Bacteria</taxon>
        <taxon>Candidatus Falkowiibacteriota</taxon>
    </lineage>
</organism>
<dbReference type="EMBL" id="MFGB01000004">
    <property type="protein sequence ID" value="OGF28095.1"/>
    <property type="molecule type" value="Genomic_DNA"/>
</dbReference>
<comment type="caution">
    <text evidence="2">The sequence shown here is derived from an EMBL/GenBank/DDBJ whole genome shotgun (WGS) entry which is preliminary data.</text>
</comment>
<keyword evidence="1" id="KW-0472">Membrane</keyword>
<reference evidence="2 3" key="1">
    <citation type="journal article" date="2016" name="Nat. Commun.">
        <title>Thousands of microbial genomes shed light on interconnected biogeochemical processes in an aquifer system.</title>
        <authorList>
            <person name="Anantharaman K."/>
            <person name="Brown C.T."/>
            <person name="Hug L.A."/>
            <person name="Sharon I."/>
            <person name="Castelle C.J."/>
            <person name="Probst A.J."/>
            <person name="Thomas B.C."/>
            <person name="Singh A."/>
            <person name="Wilkins M.J."/>
            <person name="Karaoz U."/>
            <person name="Brodie E.L."/>
            <person name="Williams K.H."/>
            <person name="Hubbard S.S."/>
            <person name="Banfield J.F."/>
        </authorList>
    </citation>
    <scope>NUCLEOTIDE SEQUENCE [LARGE SCALE GENOMIC DNA]</scope>
</reference>
<protein>
    <submittedName>
        <fullName evidence="2">Uncharacterized protein</fullName>
    </submittedName>
</protein>
<feature type="transmembrane region" description="Helical" evidence="1">
    <location>
        <begin position="38"/>
        <end position="62"/>
    </location>
</feature>
<evidence type="ECO:0000313" key="2">
    <source>
        <dbReference type="EMBL" id="OGF28095.1"/>
    </source>
</evidence>
<proteinExistence type="predicted"/>
<dbReference type="Proteomes" id="UP000178367">
    <property type="component" value="Unassembled WGS sequence"/>
</dbReference>
<sequence>MTFSLIILLYIYYAFLALWVIFFLAGFYHMLKFGFKTFFTFLSTFFFLVVAVMMLSVSFYYINQLEWDVNIILFEGFLGAFKRPMPFQ</sequence>
<evidence type="ECO:0000256" key="1">
    <source>
        <dbReference type="SAM" id="Phobius"/>
    </source>
</evidence>
<keyword evidence="1" id="KW-1133">Transmembrane helix</keyword>
<dbReference type="STRING" id="1797994.A2227_05925"/>
<dbReference type="AlphaFoldDB" id="A0A1F5SN05"/>
<feature type="transmembrane region" description="Helical" evidence="1">
    <location>
        <begin position="6"/>
        <end position="31"/>
    </location>
</feature>
<name>A0A1F5SN05_9BACT</name>
<gene>
    <name evidence="2" type="ORF">A2227_05925</name>
</gene>
<accession>A0A1F5SN05</accession>
<keyword evidence="1" id="KW-0812">Transmembrane</keyword>
<evidence type="ECO:0000313" key="3">
    <source>
        <dbReference type="Proteomes" id="UP000178367"/>
    </source>
</evidence>